<dbReference type="Pfam" id="PF07645">
    <property type="entry name" value="EGF_CA"/>
    <property type="match status" value="1"/>
</dbReference>
<dbReference type="PANTHER" id="PTHR24039:SF48">
    <property type="entry name" value="FIBRILLIN-2 ISOFORM X1-RELATED"/>
    <property type="match status" value="1"/>
</dbReference>
<evidence type="ECO:0000313" key="9">
    <source>
        <dbReference type="Proteomes" id="UP001381693"/>
    </source>
</evidence>
<feature type="region of interest" description="Disordered" evidence="6">
    <location>
        <begin position="1015"/>
        <end position="1051"/>
    </location>
</feature>
<dbReference type="PROSITE" id="PS01187">
    <property type="entry name" value="EGF_CA"/>
    <property type="match status" value="1"/>
</dbReference>
<sequence length="1387" mass="148798">MNQPALPFTPRVTQTAGGEDDIYQTKTYITTYTYYNTLLAANKPFVITSKQTVENIVTIPLPNTGNFIECTGVTFDTQTYYTTRTFTRTVGEEVVTSQEVLTQVVITEGPTVERSSVQPTQSSLVTKTYFTTLTYYNTALEGESTIVSTNTVVSSEVVTETTYITEAATQNIDGFILSPTPSLQHESLPEVDGKLVLYATKTVYTTLTYLTTILQGSQTITASSIEISSNIVTEPLVSAPNSEELLSHINLYLANQVTTTPVSGQQPQTIAYVHISDNLYKQYRTFFATYTHCTTMANGLVNSRVETQTKVLTSLITTTSVPASLFITPSSIISTHSPGTNSVPESGTALQLDPSYLSALKSSVLASQSTGAKPGNEGLQATMLVEDDDVSGTFVVSDSTTSVTLLVKPTDVLSTSVLSGQTVVILDSVHLSSLKSSFLATPTVSGAVSPTPVISISVLDSSTILTGFNKQNTTVGAGEPVIVVVHPAVENNTSLPDNPMTVRPAVFPIPDAFPVPTTSPDVLSTSEDAGDIAGTGGVSITGNQENGLNIDLGPVFSAVAGILQNNLNNQLASPKSDDNRRKINTPLHPPNTIVAAQREPLLIPVGGVGASLSSSQDHTDDGERVFIPLRRPTSSEAQPRFPSRATPIHESSPGFIRISAERPRPEHIGLSPPIHISEMEGFGPTFRPPSTQLGFTAMTEEALGPTRVSVISGSQTIFFGGINPDDLPPPGLPATLTDVDQTTVVLQPSQAVFSEESRPVPVPVRVAGHNAGGTVLTKTELLDQVAAAGDNQPHSVLSRPSPKMPQPSRVGPQTIVSIEGDNRIVRTQVIHAQPVDEYRPEAPIIISPARGEFILQSTVGVGILSGDLNNDNRPRPPTGLDGTVLTGSETVLVGQGVDNGRTTVVRGSSTVLSGATTIFGSLFTRPVANSEPQGDLTSVVSGPRGIPTRLITRIETTARTITATRTDVVFTAGTTSTMTQVIHSTLPIRTAITTIVGTSTKVNYVTATHNPSASISHTRFKEDDPTTYPPGSPFDPANFPSFPIDPRPEEDELRLPGDAEVVLNEASLGIAEDNEISRVVESKSPDQEINVGGPLRAPISKCNPQCSAARQEVCKLIRGLHTCVCRAGHARRNRYDSCKPSLAYNIQLLLDGISDRQLIFDPVLRNTSHPITQELADNTVHGIEEVMMASQLAPHYHTASVIKFIDTKEIAMPASAQPMERGVVAEIKLELSKSLENDHENEDNLSNERILRKALEMSLKNTNYSLAGTELYANREASVLASQDFDECSHEEHNDCSGNAHCFNTPGSYLCTCRDGFKDMDDMPGRECAVQTEQCSFCNFQGECITKADGTHGCRCLQWFSGDRCQINLRGKLDGVPLSIYRCRLSP</sequence>
<reference evidence="8 9" key="1">
    <citation type="submission" date="2023-11" db="EMBL/GenBank/DDBJ databases">
        <title>Halocaridina rubra genome assembly.</title>
        <authorList>
            <person name="Smith C."/>
        </authorList>
    </citation>
    <scope>NUCLEOTIDE SEQUENCE [LARGE SCALE GENOMIC DNA]</scope>
    <source>
        <strain evidence="8">EP-1</strain>
        <tissue evidence="8">Whole</tissue>
    </source>
</reference>
<feature type="region of interest" description="Disordered" evidence="6">
    <location>
        <begin position="789"/>
        <end position="810"/>
    </location>
</feature>
<accession>A0AAN8WME1</accession>
<keyword evidence="1 5" id="KW-0245">EGF-like domain</keyword>
<comment type="caution">
    <text evidence="5">Lacks conserved residue(s) required for the propagation of feature annotation.</text>
</comment>
<dbReference type="InterPro" id="IPR049883">
    <property type="entry name" value="NOTCH1_EGF-like"/>
</dbReference>
<name>A0AAN8WME1_HALRR</name>
<dbReference type="FunFam" id="2.10.25.10:FF:000038">
    <property type="entry name" value="Fibrillin 2"/>
    <property type="match status" value="1"/>
</dbReference>
<evidence type="ECO:0000256" key="5">
    <source>
        <dbReference type="PROSITE-ProRule" id="PRU00076"/>
    </source>
</evidence>
<evidence type="ECO:0000256" key="4">
    <source>
        <dbReference type="ARBA" id="ARBA00023157"/>
    </source>
</evidence>
<keyword evidence="4 5" id="KW-1015">Disulfide bond</keyword>
<evidence type="ECO:0000259" key="7">
    <source>
        <dbReference type="PROSITE" id="PS50026"/>
    </source>
</evidence>
<proteinExistence type="predicted"/>
<dbReference type="Gene3D" id="2.10.25.10">
    <property type="entry name" value="Laminin"/>
    <property type="match status" value="1"/>
</dbReference>
<dbReference type="EMBL" id="JAXCGZ010019090">
    <property type="protein sequence ID" value="KAK7066641.1"/>
    <property type="molecule type" value="Genomic_DNA"/>
</dbReference>
<dbReference type="InterPro" id="IPR000742">
    <property type="entry name" value="EGF"/>
</dbReference>
<feature type="disulfide bond" evidence="5">
    <location>
        <begin position="1356"/>
        <end position="1365"/>
    </location>
</feature>
<dbReference type="CDD" id="cd00054">
    <property type="entry name" value="EGF_CA"/>
    <property type="match status" value="1"/>
</dbReference>
<dbReference type="Proteomes" id="UP001381693">
    <property type="component" value="Unassembled WGS sequence"/>
</dbReference>
<dbReference type="GO" id="GO:0005509">
    <property type="term" value="F:calcium ion binding"/>
    <property type="evidence" value="ECO:0007669"/>
    <property type="project" value="InterPro"/>
</dbReference>
<evidence type="ECO:0000256" key="2">
    <source>
        <dbReference type="ARBA" id="ARBA00022729"/>
    </source>
</evidence>
<keyword evidence="9" id="KW-1185">Reference proteome</keyword>
<gene>
    <name evidence="8" type="ORF">SK128_012253</name>
</gene>
<dbReference type="SMART" id="SM00181">
    <property type="entry name" value="EGF"/>
    <property type="match status" value="3"/>
</dbReference>
<dbReference type="SUPFAM" id="SSF57196">
    <property type="entry name" value="EGF/Laminin"/>
    <property type="match status" value="1"/>
</dbReference>
<dbReference type="SMART" id="SM00179">
    <property type="entry name" value="EGF_CA"/>
    <property type="match status" value="1"/>
</dbReference>
<feature type="domain" description="EGF-like" evidence="7">
    <location>
        <begin position="1284"/>
        <end position="1329"/>
    </location>
</feature>
<dbReference type="PROSITE" id="PS00022">
    <property type="entry name" value="EGF_1"/>
    <property type="match status" value="1"/>
</dbReference>
<feature type="domain" description="EGF-like" evidence="7">
    <location>
        <begin position="1331"/>
        <end position="1366"/>
    </location>
</feature>
<dbReference type="InterPro" id="IPR001881">
    <property type="entry name" value="EGF-like_Ca-bd_dom"/>
</dbReference>
<evidence type="ECO:0000256" key="1">
    <source>
        <dbReference type="ARBA" id="ARBA00022536"/>
    </source>
</evidence>
<feature type="region of interest" description="Disordered" evidence="6">
    <location>
        <begin position="570"/>
        <end position="590"/>
    </location>
</feature>
<dbReference type="InterPro" id="IPR000152">
    <property type="entry name" value="EGF-type_Asp/Asn_hydroxyl_site"/>
</dbReference>
<comment type="caution">
    <text evidence="8">The sequence shown here is derived from an EMBL/GenBank/DDBJ whole genome shotgun (WGS) entry which is preliminary data.</text>
</comment>
<dbReference type="PROSITE" id="PS00010">
    <property type="entry name" value="ASX_HYDROXYL"/>
    <property type="match status" value="1"/>
</dbReference>
<protein>
    <recommendedName>
        <fullName evidence="7">EGF-like domain-containing protein</fullName>
    </recommendedName>
</protein>
<dbReference type="InterPro" id="IPR018097">
    <property type="entry name" value="EGF_Ca-bd_CS"/>
</dbReference>
<evidence type="ECO:0000256" key="3">
    <source>
        <dbReference type="ARBA" id="ARBA00022737"/>
    </source>
</evidence>
<keyword evidence="2" id="KW-0732">Signal</keyword>
<dbReference type="PANTHER" id="PTHR24039">
    <property type="entry name" value="FIBRILLIN-RELATED"/>
    <property type="match status" value="1"/>
</dbReference>
<evidence type="ECO:0000256" key="6">
    <source>
        <dbReference type="SAM" id="MobiDB-lite"/>
    </source>
</evidence>
<dbReference type="PROSITE" id="PS50026">
    <property type="entry name" value="EGF_3"/>
    <property type="match status" value="2"/>
</dbReference>
<keyword evidence="3" id="KW-0677">Repeat</keyword>
<organism evidence="8 9">
    <name type="scientific">Halocaridina rubra</name>
    <name type="common">Hawaiian red shrimp</name>
    <dbReference type="NCBI Taxonomy" id="373956"/>
    <lineage>
        <taxon>Eukaryota</taxon>
        <taxon>Metazoa</taxon>
        <taxon>Ecdysozoa</taxon>
        <taxon>Arthropoda</taxon>
        <taxon>Crustacea</taxon>
        <taxon>Multicrustacea</taxon>
        <taxon>Malacostraca</taxon>
        <taxon>Eumalacostraca</taxon>
        <taxon>Eucarida</taxon>
        <taxon>Decapoda</taxon>
        <taxon>Pleocyemata</taxon>
        <taxon>Caridea</taxon>
        <taxon>Atyoidea</taxon>
        <taxon>Atyidae</taxon>
        <taxon>Halocaridina</taxon>
    </lineage>
</organism>
<evidence type="ECO:0000313" key="8">
    <source>
        <dbReference type="EMBL" id="KAK7066641.1"/>
    </source>
</evidence>